<evidence type="ECO:0000256" key="2">
    <source>
        <dbReference type="SAM" id="Phobius"/>
    </source>
</evidence>
<dbReference type="EMBL" id="PCGY01000017">
    <property type="protein sequence ID" value="PKU90602.1"/>
    <property type="molecule type" value="Genomic_DNA"/>
</dbReference>
<evidence type="ECO:0000313" key="5">
    <source>
        <dbReference type="Proteomes" id="UP000233727"/>
    </source>
</evidence>
<dbReference type="InterPro" id="IPR022464">
    <property type="entry name" value="Strep_pil_isopept_link"/>
</dbReference>
<accession>A0A2N3QH93</accession>
<dbReference type="Pfam" id="PF12892">
    <property type="entry name" value="FctA"/>
    <property type="match status" value="3"/>
</dbReference>
<feature type="region of interest" description="Disordered" evidence="1">
    <location>
        <begin position="970"/>
        <end position="991"/>
    </location>
</feature>
<gene>
    <name evidence="4" type="ORF">CQR47_1471</name>
</gene>
<dbReference type="NCBIfam" id="TIGR03786">
    <property type="entry name" value="strep_pil_rpt"/>
    <property type="match status" value="1"/>
</dbReference>
<proteinExistence type="predicted"/>
<evidence type="ECO:0000259" key="3">
    <source>
        <dbReference type="Pfam" id="PF12892"/>
    </source>
</evidence>
<dbReference type="Proteomes" id="UP000233727">
    <property type="component" value="Unassembled WGS sequence"/>
</dbReference>
<feature type="domain" description="Streptococcal pilin isopeptide linkage" evidence="3">
    <location>
        <begin position="423"/>
        <end position="571"/>
    </location>
</feature>
<feature type="domain" description="Streptococcal pilin isopeptide linkage" evidence="3">
    <location>
        <begin position="797"/>
        <end position="899"/>
    </location>
</feature>
<dbReference type="Gene3D" id="2.60.40.3050">
    <property type="match status" value="3"/>
</dbReference>
<feature type="domain" description="Streptococcal pilin isopeptide linkage" evidence="3">
    <location>
        <begin position="613"/>
        <end position="777"/>
    </location>
</feature>
<dbReference type="AlphaFoldDB" id="A0A2N3QH93"/>
<keyword evidence="2" id="KW-0812">Transmembrane</keyword>
<evidence type="ECO:0000256" key="1">
    <source>
        <dbReference type="SAM" id="MobiDB-lite"/>
    </source>
</evidence>
<dbReference type="InterPro" id="IPR038174">
    <property type="entry name" value="Strep_pil_link_sf"/>
</dbReference>
<organism evidence="4 5">
    <name type="scientific">Bifidobacterium thermophilum</name>
    <dbReference type="NCBI Taxonomy" id="33905"/>
    <lineage>
        <taxon>Bacteria</taxon>
        <taxon>Bacillati</taxon>
        <taxon>Actinomycetota</taxon>
        <taxon>Actinomycetes</taxon>
        <taxon>Bifidobacteriales</taxon>
        <taxon>Bifidobacteriaceae</taxon>
        <taxon>Bifidobacterium</taxon>
    </lineage>
</organism>
<evidence type="ECO:0000313" key="4">
    <source>
        <dbReference type="EMBL" id="PKU90602.1"/>
    </source>
</evidence>
<sequence length="991" mass="104927">MNGECRHGMYHCSAVRGIRAARSGMRKIVAAIIAWALTIAIVFTAGLLNADGSAQAAALAAIDPSNTIEPAGSQLDLFNYRFNSSDTGFDYQPSYANGGINRNHALKFSDGEQSTMKPFNRRAADGSLTQGIVQSRLGSDGSPALSSAITGSSESLGYLFNAEYSGGLNKRAYPSVSGLFQMDSTGRYSYDSSKNFASLFPAANADDPNRDAEGGYQASLYSAPCTDSVYGGQFLPLNAVAGLPSSASGGCSVDIHTKGANTKQKIRHWFGMHLNLDFTQPDNGTILSADGIYRPMTFTFSGNDDVWVFLDGHLVGDLGGIHTVAGLTIDFSSGKVEVTSGIGTVNAKTVSSAISSLVGLQAPSYDSNGLMTNRDTAWNADHPDTFADRSRHTLDVFYLNRGGRESSLKLSSNIMSSSRQFVAHKTLKRGSSDAVQPLHAGEFTFRLTGWYGQWDAEQATTTDASEPLMPTTGFETSNPTKVTCDASAGTCTATQTNTIDGMVMFGDAQFDAASVHHTYRYAIQELPRFDGKPVEDDDAATPGFQYQGITYDLDTRYFTASVEYRDYDSQDLMLDIVMCDKTWKPLAQQTGSIDIVNRSSPTVTSAPLQGRLVLDNRKWRQGDRFLFSINGSGTATIDGQTYQVEAPMPSNVVRASDGVGRFSIGTGGTGGIEPCTAAMNGTQNHCDFTFGSIGFSTPGTYTYTIAQAWENGVTVPDSGVTSANGITYSQAVYTATFTVTETSAGTLAVSEPDITVKPGASGDVANEDGRMVWTNRYIPSLSGDTAIGVQATIVGRPWQSTDSFTYTLTALDGAPLPAGTTQGATSATVTVNASSKDHQARFPDIAFPSAGTYQYTLTQNSAGADVNLLHSAAVFHVTVTVSDDGNGTLAAAMKLSRTADDEGDSISGSGQEISGSVADFSNRFLRVVMLPSAGGRGQAQTMDTAICVAAALAVCATMLCAVSAIRRRCTRPSEPPGELGDTSQSSKREHN</sequence>
<protein>
    <submittedName>
        <fullName evidence="4">Pilus assembly protein</fullName>
    </submittedName>
</protein>
<feature type="transmembrane region" description="Helical" evidence="2">
    <location>
        <begin position="948"/>
        <end position="965"/>
    </location>
</feature>
<feature type="transmembrane region" description="Helical" evidence="2">
    <location>
        <begin position="28"/>
        <end position="48"/>
    </location>
</feature>
<comment type="caution">
    <text evidence="4">The sequence shown here is derived from an EMBL/GenBank/DDBJ whole genome shotgun (WGS) entry which is preliminary data.</text>
</comment>
<name>A0A2N3QH93_9BIFI</name>
<keyword evidence="2" id="KW-1133">Transmembrane helix</keyword>
<reference evidence="4 5" key="1">
    <citation type="submission" date="2017-10" db="EMBL/GenBank/DDBJ databases">
        <title>Bifidobacterium genomics.</title>
        <authorList>
            <person name="Lugli G.A."/>
            <person name="Milani C."/>
            <person name="Mancabelli L."/>
        </authorList>
    </citation>
    <scope>NUCLEOTIDE SEQUENCE [LARGE SCALE GENOMIC DNA]</scope>
    <source>
        <strain evidence="4 5">1542B</strain>
    </source>
</reference>
<keyword evidence="2" id="KW-0472">Membrane</keyword>